<organism evidence="6 7">
    <name type="scientific">Diplodia seriata</name>
    <dbReference type="NCBI Taxonomy" id="420778"/>
    <lineage>
        <taxon>Eukaryota</taxon>
        <taxon>Fungi</taxon>
        <taxon>Dikarya</taxon>
        <taxon>Ascomycota</taxon>
        <taxon>Pezizomycotina</taxon>
        <taxon>Dothideomycetes</taxon>
        <taxon>Dothideomycetes incertae sedis</taxon>
        <taxon>Botryosphaeriales</taxon>
        <taxon>Botryosphaeriaceae</taxon>
        <taxon>Diplodia</taxon>
    </lineage>
</organism>
<dbReference type="STRING" id="420778.A0A1S8BCP8"/>
<name>A0A1S8BCP8_9PEZI</name>
<dbReference type="EMBL" id="MSZU01000086">
    <property type="protein sequence ID" value="OMP85118.1"/>
    <property type="molecule type" value="Genomic_DNA"/>
</dbReference>
<dbReference type="GO" id="GO:0005506">
    <property type="term" value="F:iron ion binding"/>
    <property type="evidence" value="ECO:0007669"/>
    <property type="project" value="InterPro"/>
</dbReference>
<dbReference type="PANTHER" id="PTHR24305">
    <property type="entry name" value="CYTOCHROME P450"/>
    <property type="match status" value="1"/>
</dbReference>
<evidence type="ECO:0000256" key="3">
    <source>
        <dbReference type="ARBA" id="ARBA00022617"/>
    </source>
</evidence>
<comment type="cofactor">
    <cofactor evidence="1">
        <name>heme</name>
        <dbReference type="ChEBI" id="CHEBI:30413"/>
    </cofactor>
</comment>
<dbReference type="InterPro" id="IPR001128">
    <property type="entry name" value="Cyt_P450"/>
</dbReference>
<dbReference type="GO" id="GO:0004497">
    <property type="term" value="F:monooxygenase activity"/>
    <property type="evidence" value="ECO:0007669"/>
    <property type="project" value="InterPro"/>
</dbReference>
<dbReference type="InterPro" id="IPR036396">
    <property type="entry name" value="Cyt_P450_sf"/>
</dbReference>
<dbReference type="OrthoDB" id="1470350at2759"/>
<evidence type="ECO:0000256" key="2">
    <source>
        <dbReference type="ARBA" id="ARBA00010617"/>
    </source>
</evidence>
<reference evidence="6 7" key="1">
    <citation type="submission" date="2017-01" db="EMBL/GenBank/DDBJ databases">
        <title>Draft genome sequence of Diplodia seriata F98.1, a fungal species involved in grapevine trunk diseases.</title>
        <authorList>
            <person name="Robert-Siegwald G."/>
            <person name="Vallet J."/>
            <person name="Abou-Mansour E."/>
            <person name="Xu J."/>
            <person name="Rey P."/>
            <person name="Bertsch C."/>
            <person name="Rego C."/>
            <person name="Larignon P."/>
            <person name="Fontaine F."/>
            <person name="Lebrun M.-H."/>
        </authorList>
    </citation>
    <scope>NUCLEOTIDE SEQUENCE [LARGE SCALE GENOMIC DNA]</scope>
    <source>
        <strain evidence="6 7">F98.1</strain>
    </source>
</reference>
<dbReference type="Pfam" id="PF00067">
    <property type="entry name" value="p450"/>
    <property type="match status" value="1"/>
</dbReference>
<dbReference type="AlphaFoldDB" id="A0A1S8BCP8"/>
<evidence type="ECO:0000256" key="5">
    <source>
        <dbReference type="ARBA" id="ARBA00023004"/>
    </source>
</evidence>
<comment type="caution">
    <text evidence="6">The sequence shown here is derived from an EMBL/GenBank/DDBJ whole genome shotgun (WGS) entry which is preliminary data.</text>
</comment>
<dbReference type="Gene3D" id="1.10.630.10">
    <property type="entry name" value="Cytochrome P450"/>
    <property type="match status" value="1"/>
</dbReference>
<keyword evidence="4" id="KW-0479">Metal-binding</keyword>
<proteinExistence type="inferred from homology"/>
<sequence length="113" mass="12815">SAGSGTMATLLSGLTYHLLMNPEKMRKLVEEIQEQIQKEEVLTIDNLRQLKYSQACFGEGLRVYPPVPSGLPRVTPKGGNTVFAHHVPENVSRLRIIQRWCIELTGFFLRRHA</sequence>
<keyword evidence="5" id="KW-0408">Iron</keyword>
<dbReference type="InterPro" id="IPR050121">
    <property type="entry name" value="Cytochrome_P450_monoxygenase"/>
</dbReference>
<dbReference type="PANTHER" id="PTHR24305:SF210">
    <property type="entry name" value="CYTOCHROME P450 MONOOXYGENASE ASQL-RELATED"/>
    <property type="match status" value="1"/>
</dbReference>
<evidence type="ECO:0000313" key="7">
    <source>
        <dbReference type="Proteomes" id="UP000190776"/>
    </source>
</evidence>
<protein>
    <submittedName>
        <fullName evidence="6">Isotrichodermin C-15 hydroxylase</fullName>
    </submittedName>
</protein>
<gene>
    <name evidence="6" type="ORF">BK809_0000872</name>
</gene>
<comment type="similarity">
    <text evidence="2">Belongs to the cytochrome P450 family.</text>
</comment>
<evidence type="ECO:0000256" key="4">
    <source>
        <dbReference type="ARBA" id="ARBA00022723"/>
    </source>
</evidence>
<dbReference type="GO" id="GO:0016705">
    <property type="term" value="F:oxidoreductase activity, acting on paired donors, with incorporation or reduction of molecular oxygen"/>
    <property type="evidence" value="ECO:0007669"/>
    <property type="project" value="InterPro"/>
</dbReference>
<dbReference type="SUPFAM" id="SSF48264">
    <property type="entry name" value="Cytochrome P450"/>
    <property type="match status" value="1"/>
</dbReference>
<dbReference type="GO" id="GO:0020037">
    <property type="term" value="F:heme binding"/>
    <property type="evidence" value="ECO:0007669"/>
    <property type="project" value="InterPro"/>
</dbReference>
<evidence type="ECO:0000256" key="1">
    <source>
        <dbReference type="ARBA" id="ARBA00001971"/>
    </source>
</evidence>
<keyword evidence="3" id="KW-0349">Heme</keyword>
<feature type="non-terminal residue" evidence="6">
    <location>
        <position position="1"/>
    </location>
</feature>
<dbReference type="Proteomes" id="UP000190776">
    <property type="component" value="Unassembled WGS sequence"/>
</dbReference>
<evidence type="ECO:0000313" key="6">
    <source>
        <dbReference type="EMBL" id="OMP85118.1"/>
    </source>
</evidence>
<accession>A0A1S8BCP8</accession>